<dbReference type="Gene3D" id="3.30.70.270">
    <property type="match status" value="1"/>
</dbReference>
<accession>A0A0A9TMC4</accession>
<dbReference type="InterPro" id="IPR043502">
    <property type="entry name" value="DNA/RNA_pol_sf"/>
</dbReference>
<dbReference type="InterPro" id="IPR000477">
    <property type="entry name" value="RT_dom"/>
</dbReference>
<dbReference type="AlphaFoldDB" id="A0A0A9TMC4"/>
<dbReference type="Gene3D" id="3.10.10.10">
    <property type="entry name" value="HIV Type 1 Reverse Transcriptase, subunit A, domain 1"/>
    <property type="match status" value="1"/>
</dbReference>
<proteinExistence type="predicted"/>
<dbReference type="PANTHER" id="PTHR24559:SF450">
    <property type="entry name" value="RNA-DIRECTED DNA POLYMERASE HOMOLOG"/>
    <property type="match status" value="1"/>
</dbReference>
<dbReference type="EMBL" id="GBRH01280190">
    <property type="protein sequence ID" value="JAD17705.1"/>
    <property type="molecule type" value="Transcribed_RNA"/>
</dbReference>
<dbReference type="SUPFAM" id="SSF56672">
    <property type="entry name" value="DNA/RNA polymerases"/>
    <property type="match status" value="1"/>
</dbReference>
<reference evidence="1" key="2">
    <citation type="journal article" date="2015" name="Data Brief">
        <title>Shoot transcriptome of the giant reed, Arundo donax.</title>
        <authorList>
            <person name="Barrero R.A."/>
            <person name="Guerrero F.D."/>
            <person name="Moolhuijzen P."/>
            <person name="Goolsby J.A."/>
            <person name="Tidwell J."/>
            <person name="Bellgard S.E."/>
            <person name="Bellgard M.I."/>
        </authorList>
    </citation>
    <scope>NUCLEOTIDE SEQUENCE</scope>
    <source>
        <tissue evidence="1">Shoot tissue taken approximately 20 cm above the soil surface</tissue>
    </source>
</reference>
<dbReference type="Pfam" id="PF00078">
    <property type="entry name" value="RVT_1"/>
    <property type="match status" value="1"/>
</dbReference>
<dbReference type="PANTHER" id="PTHR24559">
    <property type="entry name" value="TRANSPOSON TY3-I GAG-POL POLYPROTEIN"/>
    <property type="match status" value="1"/>
</dbReference>
<dbReference type="InterPro" id="IPR053134">
    <property type="entry name" value="RNA-dir_DNA_polymerase"/>
</dbReference>
<protein>
    <submittedName>
        <fullName evidence="1">Uncharacterized protein</fullName>
    </submittedName>
</protein>
<organism evidence="1">
    <name type="scientific">Arundo donax</name>
    <name type="common">Giant reed</name>
    <name type="synonym">Donax arundinaceus</name>
    <dbReference type="NCBI Taxonomy" id="35708"/>
    <lineage>
        <taxon>Eukaryota</taxon>
        <taxon>Viridiplantae</taxon>
        <taxon>Streptophyta</taxon>
        <taxon>Embryophyta</taxon>
        <taxon>Tracheophyta</taxon>
        <taxon>Spermatophyta</taxon>
        <taxon>Magnoliopsida</taxon>
        <taxon>Liliopsida</taxon>
        <taxon>Poales</taxon>
        <taxon>Poaceae</taxon>
        <taxon>PACMAD clade</taxon>
        <taxon>Arundinoideae</taxon>
        <taxon>Arundineae</taxon>
        <taxon>Arundo</taxon>
    </lineage>
</organism>
<dbReference type="InterPro" id="IPR043128">
    <property type="entry name" value="Rev_trsase/Diguanyl_cyclase"/>
</dbReference>
<dbReference type="CDD" id="cd01647">
    <property type="entry name" value="RT_LTR"/>
    <property type="match status" value="1"/>
</dbReference>
<name>A0A0A9TMC4_ARUDO</name>
<evidence type="ECO:0000313" key="1">
    <source>
        <dbReference type="EMBL" id="JAD17705.1"/>
    </source>
</evidence>
<reference evidence="1" key="1">
    <citation type="submission" date="2014-09" db="EMBL/GenBank/DDBJ databases">
        <authorList>
            <person name="Magalhaes I.L.F."/>
            <person name="Oliveira U."/>
            <person name="Santos F.R."/>
            <person name="Vidigal T.H.D.A."/>
            <person name="Brescovit A.D."/>
            <person name="Santos A.J."/>
        </authorList>
    </citation>
    <scope>NUCLEOTIDE SEQUENCE</scope>
    <source>
        <tissue evidence="1">Shoot tissue taken approximately 20 cm above the soil surface</tissue>
    </source>
</reference>
<sequence>MLMNGIIQPSNSPYSSPVLLVKKKDSTWRFCVDYRRLNAMKIKNKYPMPAVDELLDELSGAQWFTKLDLRAVYHRIILDHSDEYKIAFKTHEGHYEFKVMPFGLTNAPATFQAIMNDIFGQLNRKYVLVFVDDILIYSKTLEEHLEHLQ</sequence>
<dbReference type="PROSITE" id="PS50878">
    <property type="entry name" value="RT_POL"/>
    <property type="match status" value="1"/>
</dbReference>